<name>I0K5E2_9BACT</name>
<reference evidence="1 2" key="1">
    <citation type="journal article" date="2012" name="J. Bacteriol.">
        <title>Genome Sequence of Fibrella aestuarina BUZ 2T, a Filamentous Marine Bacterium.</title>
        <authorList>
            <person name="Filippini M."/>
            <person name="Qi W."/>
            <person name="Blom J."/>
            <person name="Goesmann A."/>
            <person name="Smits T.H."/>
            <person name="Bagheri H.C."/>
        </authorList>
    </citation>
    <scope>NUCLEOTIDE SEQUENCE [LARGE SCALE GENOMIC DNA]</scope>
    <source>
        <strain evidence="2">BUZ 2T</strain>
    </source>
</reference>
<dbReference type="KEGG" id="fae:FAES_1335"/>
<evidence type="ECO:0000313" key="1">
    <source>
        <dbReference type="EMBL" id="CCG99345.1"/>
    </source>
</evidence>
<gene>
    <name evidence="1" type="ORF">FAES_1335</name>
</gene>
<proteinExistence type="predicted"/>
<dbReference type="AlphaFoldDB" id="I0K5E2"/>
<evidence type="ECO:0000313" key="2">
    <source>
        <dbReference type="Proteomes" id="UP000011058"/>
    </source>
</evidence>
<sequence length="53" mass="5733">MEKELFQSNSEFKSAADSLDLNMTEVEGRDLPTEAAAATDDSIYACCCTTCCC</sequence>
<protein>
    <recommendedName>
        <fullName evidence="3">Thiazolylpeptide-type bacteriocin</fullName>
    </recommendedName>
</protein>
<dbReference type="HOGENOM" id="CLU_3061753_0_0_10"/>
<evidence type="ECO:0008006" key="3">
    <source>
        <dbReference type="Google" id="ProtNLM"/>
    </source>
</evidence>
<dbReference type="EMBL" id="HE796683">
    <property type="protein sequence ID" value="CCG99345.1"/>
    <property type="molecule type" value="Genomic_DNA"/>
</dbReference>
<organism evidence="1 2">
    <name type="scientific">Fibrella aestuarina BUZ 2</name>
    <dbReference type="NCBI Taxonomy" id="1166018"/>
    <lineage>
        <taxon>Bacteria</taxon>
        <taxon>Pseudomonadati</taxon>
        <taxon>Bacteroidota</taxon>
        <taxon>Cytophagia</taxon>
        <taxon>Cytophagales</taxon>
        <taxon>Spirosomataceae</taxon>
        <taxon>Fibrella</taxon>
    </lineage>
</organism>
<keyword evidence="2" id="KW-1185">Reference proteome</keyword>
<dbReference type="Proteomes" id="UP000011058">
    <property type="component" value="Chromosome"/>
</dbReference>
<dbReference type="RefSeq" id="WP_015330444.1">
    <property type="nucleotide sequence ID" value="NC_020054.1"/>
</dbReference>
<accession>I0K5E2</accession>